<evidence type="ECO:0000259" key="1">
    <source>
        <dbReference type="Pfam" id="PF00501"/>
    </source>
</evidence>
<evidence type="ECO:0000313" key="2">
    <source>
        <dbReference type="EMBL" id="BDE96222.1"/>
    </source>
</evidence>
<name>A0ABM7WIV1_9ACTN</name>
<organism evidence="2 3">
    <name type="scientific">Raoultibacter timonensis</name>
    <dbReference type="NCBI Taxonomy" id="1907662"/>
    <lineage>
        <taxon>Bacteria</taxon>
        <taxon>Bacillati</taxon>
        <taxon>Actinomycetota</taxon>
        <taxon>Coriobacteriia</taxon>
        <taxon>Eggerthellales</taxon>
        <taxon>Eggerthellaceae</taxon>
        <taxon>Raoultibacter</taxon>
    </lineage>
</organism>
<dbReference type="Pfam" id="PF00501">
    <property type="entry name" value="AMP-binding"/>
    <property type="match status" value="1"/>
</dbReference>
<dbReference type="PANTHER" id="PTHR24096">
    <property type="entry name" value="LONG-CHAIN-FATTY-ACID--COA LIGASE"/>
    <property type="match status" value="1"/>
</dbReference>
<keyword evidence="3" id="KW-1185">Reference proteome</keyword>
<reference evidence="2 3" key="1">
    <citation type="submission" date="2022-01" db="EMBL/GenBank/DDBJ databases">
        <title>Novel bile acid biosynthetic pathways are enriched in the microbiome of centenarians.</title>
        <authorList>
            <person name="Sato Y."/>
            <person name="Atarashi K."/>
            <person name="Plichta R.D."/>
            <person name="Arai Y."/>
            <person name="Sasajima S."/>
            <person name="Kearney M.S."/>
            <person name="Suda W."/>
            <person name="Takeshita K."/>
            <person name="Sasaki T."/>
            <person name="Okamoto S."/>
            <person name="Skelly N.A."/>
            <person name="Okamura Y."/>
            <person name="Vlamakis H."/>
            <person name="Li Y."/>
            <person name="Tanoue T."/>
            <person name="Takei H."/>
            <person name="Nittono H."/>
            <person name="Narushima S."/>
            <person name="Irie J."/>
            <person name="Itoh H."/>
            <person name="Moriya K."/>
            <person name="Sugiura Y."/>
            <person name="Suematsu M."/>
            <person name="Moritoki N."/>
            <person name="Shibata S."/>
            <person name="Littman R.D."/>
            <person name="Fischbach A.M."/>
            <person name="Uwamino Y."/>
            <person name="Inoue T."/>
            <person name="Honda A."/>
            <person name="Hattori M."/>
            <person name="Murai T."/>
            <person name="Xavier J.R."/>
            <person name="Hirose N."/>
            <person name="Honda K."/>
        </authorList>
    </citation>
    <scope>NUCLEOTIDE SEQUENCE [LARGE SCALE GENOMIC DNA]</scope>
    <source>
        <strain evidence="2 3">CE91-St30</strain>
    </source>
</reference>
<dbReference type="InterPro" id="IPR042099">
    <property type="entry name" value="ANL_N_sf"/>
</dbReference>
<dbReference type="Proteomes" id="UP001320544">
    <property type="component" value="Chromosome"/>
</dbReference>
<dbReference type="Gene3D" id="3.40.50.12780">
    <property type="entry name" value="N-terminal domain of ligase-like"/>
    <property type="match status" value="1"/>
</dbReference>
<dbReference type="RefSeq" id="WP_244412505.1">
    <property type="nucleotide sequence ID" value="NZ_AP025564.1"/>
</dbReference>
<gene>
    <name evidence="2" type="ORF">CE91St30_15550</name>
</gene>
<evidence type="ECO:0000313" key="3">
    <source>
        <dbReference type="Proteomes" id="UP001320544"/>
    </source>
</evidence>
<feature type="domain" description="AMP-dependent synthetase/ligase" evidence="1">
    <location>
        <begin position="3"/>
        <end position="330"/>
    </location>
</feature>
<dbReference type="InterPro" id="IPR000873">
    <property type="entry name" value="AMP-dep_synth/lig_dom"/>
</dbReference>
<protein>
    <recommendedName>
        <fullName evidence="1">AMP-dependent synthetase/ligase domain-containing protein</fullName>
    </recommendedName>
</protein>
<proteinExistence type="predicted"/>
<dbReference type="EMBL" id="AP025564">
    <property type="protein sequence ID" value="BDE96222.1"/>
    <property type="molecule type" value="Genomic_DNA"/>
</dbReference>
<dbReference type="SUPFAM" id="SSF56801">
    <property type="entry name" value="Acetyl-CoA synthetase-like"/>
    <property type="match status" value="1"/>
</dbReference>
<accession>A0ABM7WIV1</accession>
<sequence length="455" mass="50026">MFDAIAYHDEGRSVTYKEMLENADRIGKRVEPRSLVLFVATNTGESLEGYLGFLRNRAVVMMAASSIDADSLEALLEAYKPEYVWCPDSFGYSSDSEKSYGRYRLCETGMTGEAKPHSDLALMLTTSGSTGSRKYVRLTYENIRANALSIVDYLGISPGDCAITTLPFSYSYGLSIINSHLLAGSSLVLTEKTMFDREFWDLVRARSVTTFGGVPYTYSMLKRLRFERMDLPSLRYVTQAGGRLGRDLHEHFARLCAEKNIDFIAMYGQTEATARIAYVPASRSVEKAGSVGIAIPGGELSIRDESGGEVEAPDTAGELVYRGPNVSMGYASSRIDVSRGDDFGGVLATGDLACRDEDGFYRIVGRMKRFLKIYGNRVNLDELESMLAVEGIVAACSGEDDALRVFVEDGDPKSIQSIVSEKTGLYKGAFDVRLIDALPRNDAGKIQYSSLEDLC</sequence>